<feature type="compositionally biased region" description="Basic and acidic residues" evidence="1">
    <location>
        <begin position="34"/>
        <end position="49"/>
    </location>
</feature>
<sequence length="752" mass="85549">MTSFNNTNEMNEDFGYSYFSFGQWAEKPTTTNSEGDRMSSKEFEDKHTDKPQEAIHSMIEWHDDITRVNVNSVVLNAQHFGILRISTPKTPISTTPLAILLNIDGSSSMDEIGSGKLTKINHIKHTLKNMIYVLIDKMTETPDICIYISILLFTHDVTNLLQRIKTEKQFGQGAERTELLSPKQASLAEDFGKRAESLLTTNTEGDLRSPEKFEQFKDDFILLNHQSMHLILEEIDRIRPWGCTNIEISLKNAKTKINDLKTKNPNFRIAHIQLTDGQATAGKKHANELSSCVDTSYRNIFVGYGEEHDGRLLASLGEIYPTCDYRFIDNIERTGMVYGEILYHLLYPHNDEPILIQMSPGTKIYNWKTNQWCSTLTIPPLSSDTEKVFQIIIDDMNISKQDVWADLYYTNNIQIPIDTAITLPSLITLPIKIPGATYSEKYESPEVGEKLPVNLTKYLLRQLTQECLYLVRYHELNNDDTMYPPPPLIRSTNQVSSYPPPPPLIRSTNQVSSYLKIDELKDKLSSNINLLLSHRDAQNTDDDDVLFIQTLIDDLQTALTNLGSTQSFMYTAARQTSQGSQHTYSPYNTRYNDRPFGFQTGSGEHVNPPDLRSYRFAETSGRGDTTNTFDLYNHDIVQHNHSQTAYTNSNILNMMTQVQGMDDSMYVSDVENDISDSLDNLSQEPVVHNTHVHIPFPYMPPNFSGLCSNEATFEVSSEGGFQPPLPRIRTNSVNSESTVFTQFMDDYITDEE</sequence>
<dbReference type="SUPFAM" id="SSF53300">
    <property type="entry name" value="vWA-like"/>
    <property type="match status" value="1"/>
</dbReference>
<organism evidence="2">
    <name type="scientific">viral metagenome</name>
    <dbReference type="NCBI Taxonomy" id="1070528"/>
    <lineage>
        <taxon>unclassified sequences</taxon>
        <taxon>metagenomes</taxon>
        <taxon>organismal metagenomes</taxon>
    </lineage>
</organism>
<evidence type="ECO:0000256" key="1">
    <source>
        <dbReference type="SAM" id="MobiDB-lite"/>
    </source>
</evidence>
<dbReference type="InterPro" id="IPR036465">
    <property type="entry name" value="vWFA_dom_sf"/>
</dbReference>
<evidence type="ECO:0000313" key="2">
    <source>
        <dbReference type="EMBL" id="QHT90541.1"/>
    </source>
</evidence>
<proteinExistence type="predicted"/>
<protein>
    <recommendedName>
        <fullName evidence="3">VWFA domain-containing protein</fullName>
    </recommendedName>
</protein>
<evidence type="ECO:0008006" key="3">
    <source>
        <dbReference type="Google" id="ProtNLM"/>
    </source>
</evidence>
<feature type="region of interest" description="Disordered" evidence="1">
    <location>
        <begin position="29"/>
        <end position="49"/>
    </location>
</feature>
<dbReference type="Gene3D" id="3.40.50.410">
    <property type="entry name" value="von Willebrand factor, type A domain"/>
    <property type="match status" value="1"/>
</dbReference>
<accession>A0A6C0IBV9</accession>
<dbReference type="EMBL" id="MN740154">
    <property type="protein sequence ID" value="QHT90541.1"/>
    <property type="molecule type" value="Genomic_DNA"/>
</dbReference>
<dbReference type="AlphaFoldDB" id="A0A6C0IBV9"/>
<name>A0A6C0IBV9_9ZZZZ</name>
<reference evidence="2" key="1">
    <citation type="journal article" date="2020" name="Nature">
        <title>Giant virus diversity and host interactions through global metagenomics.</title>
        <authorList>
            <person name="Schulz F."/>
            <person name="Roux S."/>
            <person name="Paez-Espino D."/>
            <person name="Jungbluth S."/>
            <person name="Walsh D.A."/>
            <person name="Denef V.J."/>
            <person name="McMahon K.D."/>
            <person name="Konstantinidis K.T."/>
            <person name="Eloe-Fadrosh E.A."/>
            <person name="Kyrpides N.C."/>
            <person name="Woyke T."/>
        </authorList>
    </citation>
    <scope>NUCLEOTIDE SEQUENCE</scope>
    <source>
        <strain evidence="2">GVMAG-M-3300023184-68</strain>
    </source>
</reference>